<evidence type="ECO:0000313" key="2">
    <source>
        <dbReference type="Proteomes" id="UP000694564"/>
    </source>
</evidence>
<keyword evidence="2" id="KW-1185">Reference proteome</keyword>
<reference evidence="1" key="1">
    <citation type="submission" date="2025-08" db="UniProtKB">
        <authorList>
            <consortium name="Ensembl"/>
        </authorList>
    </citation>
    <scope>IDENTIFICATION</scope>
</reference>
<protein>
    <submittedName>
        <fullName evidence="1">Uncharacterized protein</fullName>
    </submittedName>
</protein>
<dbReference type="Ensembl" id="ENSSVLT00005024340.1">
    <property type="protein sequence ID" value="ENSSVLP00005021858.1"/>
    <property type="gene ID" value="ENSSVLG00005017469.1"/>
</dbReference>
<dbReference type="AlphaFoldDB" id="A0A8D2DAD8"/>
<reference evidence="1" key="2">
    <citation type="submission" date="2025-09" db="UniProtKB">
        <authorList>
            <consortium name="Ensembl"/>
        </authorList>
    </citation>
    <scope>IDENTIFICATION</scope>
</reference>
<evidence type="ECO:0000313" key="1">
    <source>
        <dbReference type="Ensembl" id="ENSSVLP00005021858.1"/>
    </source>
</evidence>
<dbReference type="Proteomes" id="UP000694564">
    <property type="component" value="Chromosome 2"/>
</dbReference>
<sequence>MKSLQSMVRHRVRNVDSSLVKMNSSLVKSRDRFFLSFPSAKSKETVIIHCHSLYKISACVI</sequence>
<accession>A0A8D2DAD8</accession>
<name>A0A8D2DAD8_SCIVU</name>
<proteinExistence type="predicted"/>
<organism evidence="1 2">
    <name type="scientific">Sciurus vulgaris</name>
    <name type="common">Eurasian red squirrel</name>
    <dbReference type="NCBI Taxonomy" id="55149"/>
    <lineage>
        <taxon>Eukaryota</taxon>
        <taxon>Metazoa</taxon>
        <taxon>Chordata</taxon>
        <taxon>Craniata</taxon>
        <taxon>Vertebrata</taxon>
        <taxon>Euteleostomi</taxon>
        <taxon>Mammalia</taxon>
        <taxon>Eutheria</taxon>
        <taxon>Euarchontoglires</taxon>
        <taxon>Glires</taxon>
        <taxon>Rodentia</taxon>
        <taxon>Sciuromorpha</taxon>
        <taxon>Sciuridae</taxon>
        <taxon>Sciurinae</taxon>
        <taxon>Sciurini</taxon>
        <taxon>Sciurus</taxon>
    </lineage>
</organism>